<sequence>MGLEWIQSDEEMEYHMKMMVAEVKAKDNSVGKELVETYPTVFEEGLGLCTKEKAELILEQGVRPVFEAAGPCACSDGFC</sequence>
<dbReference type="WBParaSite" id="NBR_0000223701-mRNA-1">
    <property type="protein sequence ID" value="NBR_0000223701-mRNA-1"/>
    <property type="gene ID" value="NBR_0000223701"/>
</dbReference>
<evidence type="ECO:0000313" key="2">
    <source>
        <dbReference type="Proteomes" id="UP000271162"/>
    </source>
</evidence>
<gene>
    <name evidence="1" type="ORF">NBR_LOCUS2238</name>
</gene>
<dbReference type="AlphaFoldDB" id="A0A0N4XI85"/>
<evidence type="ECO:0000313" key="3">
    <source>
        <dbReference type="WBParaSite" id="NBR_0000223701-mRNA-1"/>
    </source>
</evidence>
<dbReference type="STRING" id="27835.A0A0N4XI85"/>
<protein>
    <submittedName>
        <fullName evidence="3">Carboxymuconolactone decarboxylase family protein</fullName>
    </submittedName>
</protein>
<organism evidence="3">
    <name type="scientific">Nippostrongylus brasiliensis</name>
    <name type="common">Rat hookworm</name>
    <dbReference type="NCBI Taxonomy" id="27835"/>
    <lineage>
        <taxon>Eukaryota</taxon>
        <taxon>Metazoa</taxon>
        <taxon>Ecdysozoa</taxon>
        <taxon>Nematoda</taxon>
        <taxon>Chromadorea</taxon>
        <taxon>Rhabditida</taxon>
        <taxon>Rhabditina</taxon>
        <taxon>Rhabditomorpha</taxon>
        <taxon>Strongyloidea</taxon>
        <taxon>Heligmosomidae</taxon>
        <taxon>Nippostrongylus</taxon>
    </lineage>
</organism>
<reference evidence="3" key="1">
    <citation type="submission" date="2017-02" db="UniProtKB">
        <authorList>
            <consortium name="WormBaseParasite"/>
        </authorList>
    </citation>
    <scope>IDENTIFICATION</scope>
</reference>
<name>A0A0N4XI85_NIPBR</name>
<dbReference type="Proteomes" id="UP000271162">
    <property type="component" value="Unassembled WGS sequence"/>
</dbReference>
<keyword evidence="2" id="KW-1185">Reference proteome</keyword>
<reference evidence="1 2" key="2">
    <citation type="submission" date="2018-11" db="EMBL/GenBank/DDBJ databases">
        <authorList>
            <consortium name="Pathogen Informatics"/>
        </authorList>
    </citation>
    <scope>NUCLEOTIDE SEQUENCE [LARGE SCALE GENOMIC DNA]</scope>
</reference>
<accession>A0A0N4XI85</accession>
<dbReference type="EMBL" id="UYSL01002414">
    <property type="protein sequence ID" value="VDL65827.1"/>
    <property type="molecule type" value="Genomic_DNA"/>
</dbReference>
<proteinExistence type="predicted"/>
<evidence type="ECO:0000313" key="1">
    <source>
        <dbReference type="EMBL" id="VDL65827.1"/>
    </source>
</evidence>